<dbReference type="Pfam" id="PF04082">
    <property type="entry name" value="Fungal_trans"/>
    <property type="match status" value="1"/>
</dbReference>
<accession>A0A2J6RE53</accession>
<sequence length="675" mass="75329">KLKCNRVQPCPNCSARGITCTFLVPPQIQTDKTSAVHSNAELLARIRRLEDIVLKQSSTVVTPSTHTSANGYVSSQKPQRPEGVIVSDVHQQRDRDAGLLESIETRDELLVAGSCSSLTFRISNTHEIFEKQQARLVSNNGWFNNIVVTIPEYRIATLLFQSYESNVDHLCHILHLPTMQSLMKTFYLRINQNRPVSPGQAALLASIFAIGAYFHQPSPHSEVAASSQDANHLYKILSRGALDILDHSRRTTSGILEDVQGSILMSFVAYHLDGFAAGGRLLLTTAAALARGLRLHRLDADTESAAENEASGRLLIEREVKRRVFWHIATTDWLLSTVSGPQEGTYIIHPNHINVRHPKDCNDDDLILGSENPPNTGHPTDMAFFLARLRLAHLCREMTDSIPLSTPSLLQFPYTQILTLDAKLQEFLSTLPFFLKSDPSSRERSKDLETVYPKLPVLRYCITTEAHSKRCKLHQRFLHRQSVDPRYSYSRRACPDSARAALHAHRELQRSEMPAVSERMGMAVHFTHLALVVLVMDLCFNRDAADSAEIKEELRIALQMFKGARNASPLLIRFLGSLEEVLGKYGARLDDEAGGSGSSSLPTNANITPGSVTEMNLDSFNGTSSEEQMQLDIQDPGFALNTPFDEFWVLAMQSEQTPDSIIWDNLFSALDSRPL</sequence>
<protein>
    <recommendedName>
        <fullName evidence="4">Xylanolytic transcriptional activator regulatory domain-containing protein</fullName>
    </recommendedName>
</protein>
<dbReference type="Gene3D" id="4.10.240.10">
    <property type="entry name" value="Zn(2)-C6 fungal-type DNA-binding domain"/>
    <property type="match status" value="1"/>
</dbReference>
<dbReference type="GO" id="GO:0006351">
    <property type="term" value="P:DNA-templated transcription"/>
    <property type="evidence" value="ECO:0007669"/>
    <property type="project" value="InterPro"/>
</dbReference>
<dbReference type="InterPro" id="IPR001138">
    <property type="entry name" value="Zn2Cys6_DnaBD"/>
</dbReference>
<dbReference type="GO" id="GO:0008270">
    <property type="term" value="F:zinc ion binding"/>
    <property type="evidence" value="ECO:0007669"/>
    <property type="project" value="InterPro"/>
</dbReference>
<comment type="subcellular location">
    <subcellularLocation>
        <location evidence="1">Nucleus</location>
    </subcellularLocation>
</comment>
<keyword evidence="3" id="KW-0539">Nucleus</keyword>
<proteinExistence type="predicted"/>
<dbReference type="OrthoDB" id="3014581at2759"/>
<keyword evidence="6" id="KW-1185">Reference proteome</keyword>
<dbReference type="GO" id="GO:0003677">
    <property type="term" value="F:DNA binding"/>
    <property type="evidence" value="ECO:0007669"/>
    <property type="project" value="InterPro"/>
</dbReference>
<evidence type="ECO:0000256" key="2">
    <source>
        <dbReference type="ARBA" id="ARBA00022723"/>
    </source>
</evidence>
<dbReference type="GO" id="GO:0000981">
    <property type="term" value="F:DNA-binding transcription factor activity, RNA polymerase II-specific"/>
    <property type="evidence" value="ECO:0007669"/>
    <property type="project" value="InterPro"/>
</dbReference>
<dbReference type="EMBL" id="KZ613950">
    <property type="protein sequence ID" value="PMD36786.1"/>
    <property type="molecule type" value="Genomic_DNA"/>
</dbReference>
<dbReference type="InterPro" id="IPR007219">
    <property type="entry name" value="XnlR_reg_dom"/>
</dbReference>
<evidence type="ECO:0000256" key="3">
    <source>
        <dbReference type="ARBA" id="ARBA00023242"/>
    </source>
</evidence>
<dbReference type="Proteomes" id="UP000235786">
    <property type="component" value="Unassembled WGS sequence"/>
</dbReference>
<dbReference type="STRING" id="1149755.A0A2J6RE53"/>
<dbReference type="AlphaFoldDB" id="A0A2J6RE53"/>
<dbReference type="InterPro" id="IPR050613">
    <property type="entry name" value="Sec_Metabolite_Reg"/>
</dbReference>
<dbReference type="PANTHER" id="PTHR31001:SF90">
    <property type="entry name" value="CENTROMERE DNA-BINDING PROTEIN COMPLEX CBF3 SUBUNIT B"/>
    <property type="match status" value="1"/>
</dbReference>
<evidence type="ECO:0000256" key="1">
    <source>
        <dbReference type="ARBA" id="ARBA00004123"/>
    </source>
</evidence>
<gene>
    <name evidence="5" type="ORF">L207DRAFT_433446</name>
</gene>
<evidence type="ECO:0000259" key="4">
    <source>
        <dbReference type="Pfam" id="PF04082"/>
    </source>
</evidence>
<reference evidence="5 6" key="1">
    <citation type="submission" date="2016-04" db="EMBL/GenBank/DDBJ databases">
        <title>A degradative enzymes factory behind the ericoid mycorrhizal symbiosis.</title>
        <authorList>
            <consortium name="DOE Joint Genome Institute"/>
            <person name="Martino E."/>
            <person name="Morin E."/>
            <person name="Grelet G."/>
            <person name="Kuo A."/>
            <person name="Kohler A."/>
            <person name="Daghino S."/>
            <person name="Barry K."/>
            <person name="Choi C."/>
            <person name="Cichocki N."/>
            <person name="Clum A."/>
            <person name="Copeland A."/>
            <person name="Hainaut M."/>
            <person name="Haridas S."/>
            <person name="Labutti K."/>
            <person name="Lindquist E."/>
            <person name="Lipzen A."/>
            <person name="Khouja H.-R."/>
            <person name="Murat C."/>
            <person name="Ohm R."/>
            <person name="Olson A."/>
            <person name="Spatafora J."/>
            <person name="Veneault-Fourrey C."/>
            <person name="Henrissat B."/>
            <person name="Grigoriev I."/>
            <person name="Martin F."/>
            <person name="Perotto S."/>
        </authorList>
    </citation>
    <scope>NUCLEOTIDE SEQUENCE [LARGE SCALE GENOMIC DNA]</scope>
    <source>
        <strain evidence="5 6">F</strain>
    </source>
</reference>
<dbReference type="CDD" id="cd00067">
    <property type="entry name" value="GAL4"/>
    <property type="match status" value="1"/>
</dbReference>
<feature type="non-terminal residue" evidence="5">
    <location>
        <position position="1"/>
    </location>
</feature>
<dbReference type="InterPro" id="IPR036864">
    <property type="entry name" value="Zn2-C6_fun-type_DNA-bd_sf"/>
</dbReference>
<dbReference type="PANTHER" id="PTHR31001">
    <property type="entry name" value="UNCHARACTERIZED TRANSCRIPTIONAL REGULATORY PROTEIN"/>
    <property type="match status" value="1"/>
</dbReference>
<feature type="domain" description="Xylanolytic transcriptional activator regulatory" evidence="4">
    <location>
        <begin position="162"/>
        <end position="400"/>
    </location>
</feature>
<name>A0A2J6RE53_HYAVF</name>
<dbReference type="CDD" id="cd12148">
    <property type="entry name" value="fungal_TF_MHR"/>
    <property type="match status" value="1"/>
</dbReference>
<dbReference type="GO" id="GO:0005634">
    <property type="term" value="C:nucleus"/>
    <property type="evidence" value="ECO:0007669"/>
    <property type="project" value="UniProtKB-SubCell"/>
</dbReference>
<keyword evidence="2" id="KW-0479">Metal-binding</keyword>
<evidence type="ECO:0000313" key="5">
    <source>
        <dbReference type="EMBL" id="PMD36786.1"/>
    </source>
</evidence>
<evidence type="ECO:0000313" key="6">
    <source>
        <dbReference type="Proteomes" id="UP000235786"/>
    </source>
</evidence>
<organism evidence="5 6">
    <name type="scientific">Hyaloscypha variabilis (strain UAMH 11265 / GT02V1 / F)</name>
    <name type="common">Meliniomyces variabilis</name>
    <dbReference type="NCBI Taxonomy" id="1149755"/>
    <lineage>
        <taxon>Eukaryota</taxon>
        <taxon>Fungi</taxon>
        <taxon>Dikarya</taxon>
        <taxon>Ascomycota</taxon>
        <taxon>Pezizomycotina</taxon>
        <taxon>Leotiomycetes</taxon>
        <taxon>Helotiales</taxon>
        <taxon>Hyaloscyphaceae</taxon>
        <taxon>Hyaloscypha</taxon>
        <taxon>Hyaloscypha variabilis</taxon>
    </lineage>
</organism>